<protein>
    <submittedName>
        <fullName evidence="3">Uncharacterized protein</fullName>
    </submittedName>
</protein>
<sequence length="82" mass="8931">MGVANLKMDEQLFATACACGVVAGIIAAYAAKEDMYLSAQEEESEVEEEEDNEQESVSRTGRPSLSIDIYEVVFESSGFLLD</sequence>
<evidence type="ECO:0000256" key="2">
    <source>
        <dbReference type="SAM" id="Phobius"/>
    </source>
</evidence>
<feature type="transmembrane region" description="Helical" evidence="2">
    <location>
        <begin position="12"/>
        <end position="31"/>
    </location>
</feature>
<dbReference type="EnsemblMetazoa" id="Aqu2.1.14778_001">
    <property type="protein sequence ID" value="Aqu2.1.14778_001"/>
    <property type="gene ID" value="Aqu2.1.14778"/>
</dbReference>
<feature type="region of interest" description="Disordered" evidence="1">
    <location>
        <begin position="38"/>
        <end position="61"/>
    </location>
</feature>
<proteinExistence type="predicted"/>
<dbReference type="InParanoid" id="A0A1X7TJ58"/>
<name>A0A1X7TJ58_AMPQE</name>
<accession>A0A1X7TJ58</accession>
<feature type="compositionally biased region" description="Acidic residues" evidence="1">
    <location>
        <begin position="40"/>
        <end position="54"/>
    </location>
</feature>
<keyword evidence="2" id="KW-0812">Transmembrane</keyword>
<evidence type="ECO:0000256" key="1">
    <source>
        <dbReference type="SAM" id="MobiDB-lite"/>
    </source>
</evidence>
<reference evidence="3" key="1">
    <citation type="submission" date="2017-05" db="UniProtKB">
        <authorList>
            <consortium name="EnsemblMetazoa"/>
        </authorList>
    </citation>
    <scope>IDENTIFICATION</scope>
</reference>
<dbReference type="AlphaFoldDB" id="A0A1X7TJ58"/>
<keyword evidence="2" id="KW-1133">Transmembrane helix</keyword>
<keyword evidence="2" id="KW-0472">Membrane</keyword>
<organism evidence="3">
    <name type="scientific">Amphimedon queenslandica</name>
    <name type="common">Sponge</name>
    <dbReference type="NCBI Taxonomy" id="400682"/>
    <lineage>
        <taxon>Eukaryota</taxon>
        <taxon>Metazoa</taxon>
        <taxon>Porifera</taxon>
        <taxon>Demospongiae</taxon>
        <taxon>Heteroscleromorpha</taxon>
        <taxon>Haplosclerida</taxon>
        <taxon>Niphatidae</taxon>
        <taxon>Amphimedon</taxon>
    </lineage>
</organism>
<evidence type="ECO:0000313" key="3">
    <source>
        <dbReference type="EnsemblMetazoa" id="Aqu2.1.14778_001"/>
    </source>
</evidence>